<dbReference type="RefSeq" id="WP_168961117.1">
    <property type="nucleotide sequence ID" value="NZ_JABAEW010000001.1"/>
</dbReference>
<feature type="compositionally biased region" description="Polar residues" evidence="1">
    <location>
        <begin position="100"/>
        <end position="119"/>
    </location>
</feature>
<dbReference type="EMBL" id="JABAEW010000001">
    <property type="protein sequence ID" value="NMD84993.1"/>
    <property type="molecule type" value="Genomic_DNA"/>
</dbReference>
<name>A0A848AS05_9BACT</name>
<protein>
    <submittedName>
        <fullName evidence="2">TrbI/VirB10 family protein</fullName>
    </submittedName>
</protein>
<reference evidence="2 3" key="1">
    <citation type="submission" date="2020-04" db="EMBL/GenBank/DDBJ databases">
        <authorList>
            <person name="Hitch T.C.A."/>
            <person name="Wylensek D."/>
            <person name="Clavel T."/>
        </authorList>
    </citation>
    <scope>NUCLEOTIDE SEQUENCE [LARGE SCALE GENOMIC DNA]</scope>
    <source>
        <strain evidence="2 3">COR2-253-APC-1A</strain>
    </source>
</reference>
<dbReference type="InterPro" id="IPR005498">
    <property type="entry name" value="T4SS_VirB10/TraB/TrbI"/>
</dbReference>
<dbReference type="AlphaFoldDB" id="A0A848AS05"/>
<dbReference type="Pfam" id="PF03743">
    <property type="entry name" value="TrbI"/>
    <property type="match status" value="1"/>
</dbReference>
<sequence length="398" mass="43145">MNLREFYKKLRSPLGTTLLSLGGLILLVLLCLPLLLRNDAGKLEVNRNSGGEGTYDIQSNIKAISSASSARKPETAEISGKVSEAVSGKEPRGPRPPTIPGSTRGTGNRRSVPSYSGISDSPVAFRKTSITIIDGENAGAERKEFISERYAPYGRLISCKMVNTIESGDTDTPLIAFVTEDLWWINSQGEKKLIIPAGTEVHGTVNGAKPLRNRLTTGGNFVLVWQATSDMVGFELQIKGIALEKSNAPDTKSLATISDMAAGIPGQVMSNENLAKFLMYTLAFGQGMAQGFQTSEVYSNSGGIISTQEGTTRNAFARGAETLAQIMLQDVSEQISKESYYIRVAAGTEFYLFVRQVINLDEAKIADTLLDKLEEEKIRGPGQPQSHRNILNAFSKQK</sequence>
<proteinExistence type="predicted"/>
<accession>A0A848AS05</accession>
<feature type="region of interest" description="Disordered" evidence="1">
    <location>
        <begin position="378"/>
        <end position="398"/>
    </location>
</feature>
<evidence type="ECO:0000256" key="1">
    <source>
        <dbReference type="SAM" id="MobiDB-lite"/>
    </source>
</evidence>
<comment type="caution">
    <text evidence="2">The sequence shown here is derived from an EMBL/GenBank/DDBJ whole genome shotgun (WGS) entry which is preliminary data.</text>
</comment>
<organism evidence="2 3">
    <name type="scientific">Victivallis vadensis</name>
    <dbReference type="NCBI Taxonomy" id="172901"/>
    <lineage>
        <taxon>Bacteria</taxon>
        <taxon>Pseudomonadati</taxon>
        <taxon>Lentisphaerota</taxon>
        <taxon>Lentisphaeria</taxon>
        <taxon>Victivallales</taxon>
        <taxon>Victivallaceae</taxon>
        <taxon>Victivallis</taxon>
    </lineage>
</organism>
<evidence type="ECO:0000313" key="3">
    <source>
        <dbReference type="Proteomes" id="UP000576225"/>
    </source>
</evidence>
<evidence type="ECO:0000313" key="2">
    <source>
        <dbReference type="EMBL" id="NMD84993.1"/>
    </source>
</evidence>
<feature type="region of interest" description="Disordered" evidence="1">
    <location>
        <begin position="66"/>
        <end position="120"/>
    </location>
</feature>
<feature type="compositionally biased region" description="Polar residues" evidence="1">
    <location>
        <begin position="383"/>
        <end position="398"/>
    </location>
</feature>
<gene>
    <name evidence="2" type="ORF">HF882_00185</name>
</gene>
<dbReference type="Proteomes" id="UP000576225">
    <property type="component" value="Unassembled WGS sequence"/>
</dbReference>